<comment type="caution">
    <text evidence="1">The sequence shown here is derived from an EMBL/GenBank/DDBJ whole genome shotgun (WGS) entry which is preliminary data.</text>
</comment>
<evidence type="ECO:0000313" key="1">
    <source>
        <dbReference type="EMBL" id="PQM45267.1"/>
    </source>
</evidence>
<accession>A0A2S8BF07</accession>
<evidence type="ECO:0000313" key="2">
    <source>
        <dbReference type="Proteomes" id="UP000238296"/>
    </source>
</evidence>
<organism evidence="1 2">
    <name type="scientific">Mycobacterium talmoniae</name>
    <dbReference type="NCBI Taxonomy" id="1858794"/>
    <lineage>
        <taxon>Bacteria</taxon>
        <taxon>Bacillati</taxon>
        <taxon>Actinomycetota</taxon>
        <taxon>Actinomycetes</taxon>
        <taxon>Mycobacteriales</taxon>
        <taxon>Mycobacteriaceae</taxon>
        <taxon>Mycobacterium</taxon>
    </lineage>
</organism>
<dbReference type="Proteomes" id="UP000238296">
    <property type="component" value="Unassembled WGS sequence"/>
</dbReference>
<dbReference type="EMBL" id="PPEA01000657">
    <property type="protein sequence ID" value="PQM45267.1"/>
    <property type="molecule type" value="Genomic_DNA"/>
</dbReference>
<proteinExistence type="predicted"/>
<protein>
    <submittedName>
        <fullName evidence="1">Uncharacterized protein</fullName>
    </submittedName>
</protein>
<dbReference type="AlphaFoldDB" id="A0A2S8BF07"/>
<reference evidence="1 2" key="1">
    <citation type="journal article" date="2017" name="Int. J. Syst. Evol. Microbiol.">
        <title>Mycobacterium talmoniae sp. nov., a slowly growing mycobacterium isolated from human respiratory samples.</title>
        <authorList>
            <person name="Davidson R.M."/>
            <person name="DeGroote M.A."/>
            <person name="Marola J.L."/>
            <person name="Buss S."/>
            <person name="Jones V."/>
            <person name="McNeil M.R."/>
            <person name="Freifeld A.G."/>
            <person name="Elaine Epperson L."/>
            <person name="Hasan N.A."/>
            <person name="Jackson M."/>
            <person name="Iwen P.C."/>
            <person name="Salfinger M."/>
            <person name="Strong M."/>
        </authorList>
    </citation>
    <scope>NUCLEOTIDE SEQUENCE [LARGE SCALE GENOMIC DNA]</scope>
    <source>
        <strain evidence="1 2">ATCC BAA-2683</strain>
    </source>
</reference>
<name>A0A2S8BF07_9MYCO</name>
<sequence>MWKIDAGFFPGKRYIGVFRQFFLSDSGCALLVAIAKYDRCGLRSGYQVLEARSELDERRLLVAAGFIASLENFVQGNGNEAANQVVARGLDYRHHTKHVHAKGFLGDLVLRPAILVSVRRV</sequence>
<gene>
    <name evidence="1" type="ORF">C1Y40_04591</name>
</gene>